<dbReference type="SUPFAM" id="SSF56496">
    <property type="entry name" value="Fibrinogen C-terminal domain-like"/>
    <property type="match status" value="1"/>
</dbReference>
<proteinExistence type="predicted"/>
<accession>A0A6S7I446</accession>
<dbReference type="InterPro" id="IPR014716">
    <property type="entry name" value="Fibrinogen_a/b/g_C_1"/>
</dbReference>
<reference evidence="1" key="1">
    <citation type="submission" date="2020-04" db="EMBL/GenBank/DDBJ databases">
        <authorList>
            <person name="Alioto T."/>
            <person name="Alioto T."/>
            <person name="Gomez Garrido J."/>
        </authorList>
    </citation>
    <scope>NUCLEOTIDE SEQUENCE</scope>
    <source>
        <strain evidence="1">A484AB</strain>
    </source>
</reference>
<evidence type="ECO:0000313" key="1">
    <source>
        <dbReference type="EMBL" id="CAB3999428.1"/>
    </source>
</evidence>
<keyword evidence="2" id="KW-1185">Reference proteome</keyword>
<dbReference type="Gene3D" id="3.90.215.10">
    <property type="entry name" value="Gamma Fibrinogen, chain A, domain 1"/>
    <property type="match status" value="1"/>
</dbReference>
<evidence type="ECO:0000313" key="2">
    <source>
        <dbReference type="Proteomes" id="UP001152795"/>
    </source>
</evidence>
<dbReference type="Proteomes" id="UP001152795">
    <property type="component" value="Unassembled WGS sequence"/>
</dbReference>
<gene>
    <name evidence="1" type="ORF">PACLA_8A019517</name>
</gene>
<dbReference type="OrthoDB" id="5975172at2759"/>
<name>A0A6S7I446_PARCT</name>
<dbReference type="InterPro" id="IPR036056">
    <property type="entry name" value="Fibrinogen-like_C"/>
</dbReference>
<dbReference type="AlphaFoldDB" id="A0A6S7I446"/>
<organism evidence="1 2">
    <name type="scientific">Paramuricea clavata</name>
    <name type="common">Red gorgonian</name>
    <name type="synonym">Violescent sea-whip</name>
    <dbReference type="NCBI Taxonomy" id="317549"/>
    <lineage>
        <taxon>Eukaryota</taxon>
        <taxon>Metazoa</taxon>
        <taxon>Cnidaria</taxon>
        <taxon>Anthozoa</taxon>
        <taxon>Octocorallia</taxon>
        <taxon>Malacalcyonacea</taxon>
        <taxon>Plexauridae</taxon>
        <taxon>Paramuricea</taxon>
    </lineage>
</organism>
<comment type="caution">
    <text evidence="1">The sequence shown here is derived from an EMBL/GenBank/DDBJ whole genome shotgun (WGS) entry which is preliminary data.</text>
</comment>
<sequence>MSWLRFGFISSANIIYDSCLNALLDDSCVKNGVYRIKAKTAENYSSVYCHMTSLPGCSGGGWTMVMKIDGNKTTFSYSSAYWSNMKSYSPGDGKTGLDDRETKLANYWSTPFKQLCVGMKVNNSVQFIPISYFANSLYDILAGGKFHSTVILRNTWKSLNVGSSLQPNCGRQGFNVVAEHNQHARVRIGIIGNNENSCNSADSFLGFGAIDANQRGYCNSRNIVNSCGNSAYCGGDNGDKEVRAMAVTYLLVNTIYTQICV</sequence>
<dbReference type="EMBL" id="CACRXK020003585">
    <property type="protein sequence ID" value="CAB3999428.1"/>
    <property type="molecule type" value="Genomic_DNA"/>
</dbReference>
<protein>
    <submittedName>
        <fullName evidence="1">Uncharacterized protein</fullName>
    </submittedName>
</protein>